<dbReference type="AlphaFoldDB" id="A0AAW5B5Y1"/>
<keyword evidence="2" id="KW-0012">Acyltransferase</keyword>
<feature type="domain" description="N-acetyltransferase" evidence="1">
    <location>
        <begin position="153"/>
        <end position="289"/>
    </location>
</feature>
<reference evidence="2 3" key="1">
    <citation type="journal article" date="2022" name="Evol. Bioinform. Online">
        <title>Draft Genome Sequence of Oceanobacillus jordanicus Strain GSFE11, a Halotolerant Plant Growth-Promoting Bacterial Endophyte Isolated From the Jordan Valley.</title>
        <authorList>
            <person name="Alhindi T."/>
            <person name="Albdaiwi R."/>
        </authorList>
    </citation>
    <scope>NUCLEOTIDE SEQUENCE [LARGE SCALE GENOMIC DNA]</scope>
    <source>
        <strain evidence="2 3">GSFE11</strain>
    </source>
</reference>
<organism evidence="2 3">
    <name type="scientific">Oceanobacillus jordanicus</name>
    <dbReference type="NCBI Taxonomy" id="2867266"/>
    <lineage>
        <taxon>Bacteria</taxon>
        <taxon>Bacillati</taxon>
        <taxon>Bacillota</taxon>
        <taxon>Bacilli</taxon>
        <taxon>Bacillales</taxon>
        <taxon>Bacillaceae</taxon>
        <taxon>Oceanobacillus</taxon>
    </lineage>
</organism>
<comment type="caution">
    <text evidence="2">The sequence shown here is derived from an EMBL/GenBank/DDBJ whole genome shotgun (WGS) entry which is preliminary data.</text>
</comment>
<sequence length="289" mass="33093">MKLFIEKASNLEELSLFLTRLNNQKCSHIGYCGDEAKEIYHTLKDDFTGDNGDVRFLLARSNTGEIEAAIGVDIDGDTAEVWGPFNQTSSIQLQHLLWEKLLQENPKLNVFHFFINKENVQQQIFMDEIKAKVTGEHLLLELRKEDFGKVTKMESTLLKESDFLSFKKLHNQIFPSTYYNADAIKERLSAVNILKILKEEGKEIQAYAYFEVNPDIAEASLEYVGVAKACRNSGLGTKMLKEAVTEMFSFPTIKEIKLVVQYSNGPANHIYFKTGFKQQDRLISYVLKR</sequence>
<name>A0AAW5B5Y1_9BACI</name>
<dbReference type="EC" id="2.3.1.-" evidence="2"/>
<evidence type="ECO:0000313" key="3">
    <source>
        <dbReference type="Proteomes" id="UP001199631"/>
    </source>
</evidence>
<dbReference type="InterPro" id="IPR016181">
    <property type="entry name" value="Acyl_CoA_acyltransferase"/>
</dbReference>
<protein>
    <submittedName>
        <fullName evidence="2">GNAT family N-acetyltransferase</fullName>
        <ecNumber evidence="2">2.3.1.-</ecNumber>
    </submittedName>
</protein>
<accession>A0AAW5B5Y1</accession>
<dbReference type="PROSITE" id="PS51186">
    <property type="entry name" value="GNAT"/>
    <property type="match status" value="1"/>
</dbReference>
<dbReference type="RefSeq" id="WP_238020291.1">
    <property type="nucleotide sequence ID" value="NZ_JAIFZM010000009.1"/>
</dbReference>
<dbReference type="GO" id="GO:0016747">
    <property type="term" value="F:acyltransferase activity, transferring groups other than amino-acyl groups"/>
    <property type="evidence" value="ECO:0007669"/>
    <property type="project" value="InterPro"/>
</dbReference>
<dbReference type="Gene3D" id="3.40.630.30">
    <property type="match status" value="1"/>
</dbReference>
<dbReference type="Pfam" id="PF00583">
    <property type="entry name" value="Acetyltransf_1"/>
    <property type="match status" value="1"/>
</dbReference>
<evidence type="ECO:0000259" key="1">
    <source>
        <dbReference type="PROSITE" id="PS51186"/>
    </source>
</evidence>
<keyword evidence="2" id="KW-0808">Transferase</keyword>
<dbReference type="SUPFAM" id="SSF55729">
    <property type="entry name" value="Acyl-CoA N-acyltransferases (Nat)"/>
    <property type="match status" value="1"/>
</dbReference>
<proteinExistence type="predicted"/>
<dbReference type="Proteomes" id="UP001199631">
    <property type="component" value="Unassembled WGS sequence"/>
</dbReference>
<gene>
    <name evidence="2" type="ORF">K3T81_11840</name>
</gene>
<dbReference type="InterPro" id="IPR000182">
    <property type="entry name" value="GNAT_dom"/>
</dbReference>
<dbReference type="EMBL" id="JAIFZM010000009">
    <property type="protein sequence ID" value="MCG3419845.1"/>
    <property type="molecule type" value="Genomic_DNA"/>
</dbReference>
<keyword evidence="3" id="KW-1185">Reference proteome</keyword>
<evidence type="ECO:0000313" key="2">
    <source>
        <dbReference type="EMBL" id="MCG3419845.1"/>
    </source>
</evidence>